<dbReference type="PANTHER" id="PTHR42879:SF2">
    <property type="entry name" value="3-OXOACYL-[ACYL-CARRIER-PROTEIN] REDUCTASE FABG"/>
    <property type="match status" value="1"/>
</dbReference>
<dbReference type="EMBL" id="AXSB02000022">
    <property type="protein sequence ID" value="ETH31244.1"/>
    <property type="molecule type" value="Genomic_DNA"/>
</dbReference>
<sequence>MTRFQSMKDKCVLVTGATKGIGWALTQRLTDLGCHVVGIARNTADVDFPGYLYACDLADAGRTEEVLREIRDKFPVDAVVNNVGIVAPQALGEIDLATLYSVLDLNVRVAVQVTQTFVESMKVRRSGRIVNICSRAILGAYDRTSYSAAKSALVGCTRTWALELAEYGVTVNAVAPGPVETELFRRGHPAGSDAEKRAQASIPMKRFGTPAEVAAAVAFLLSDDAGFITGQVLGVDGGGSLGGH</sequence>
<comment type="caution">
    <text evidence="3">The sequence shown here is derived from an EMBL/GenBank/DDBJ whole genome shotgun (WGS) entry which is preliminary data.</text>
</comment>
<protein>
    <submittedName>
        <fullName evidence="3">Oxidoreductase, short chain dehydrogenase/reductase family protein</fullName>
    </submittedName>
</protein>
<name>A0AAI9NF60_BORPT</name>
<dbReference type="NCBIfam" id="NF005753">
    <property type="entry name" value="PRK07577.1"/>
    <property type="match status" value="1"/>
</dbReference>
<dbReference type="SUPFAM" id="SSF51735">
    <property type="entry name" value="NAD(P)-binding Rossmann-fold domains"/>
    <property type="match status" value="1"/>
</dbReference>
<organism evidence="3 4">
    <name type="scientific">Bordetella pertussis CHLA-26</name>
    <dbReference type="NCBI Taxonomy" id="1331284"/>
    <lineage>
        <taxon>Bacteria</taxon>
        <taxon>Pseudomonadati</taxon>
        <taxon>Pseudomonadota</taxon>
        <taxon>Betaproteobacteria</taxon>
        <taxon>Burkholderiales</taxon>
        <taxon>Alcaligenaceae</taxon>
        <taxon>Bordetella</taxon>
    </lineage>
</organism>
<dbReference type="Pfam" id="PF13561">
    <property type="entry name" value="adh_short_C2"/>
    <property type="match status" value="1"/>
</dbReference>
<dbReference type="Proteomes" id="UP000018679">
    <property type="component" value="Unassembled WGS sequence"/>
</dbReference>
<dbReference type="GO" id="GO:0016491">
    <property type="term" value="F:oxidoreductase activity"/>
    <property type="evidence" value="ECO:0007669"/>
    <property type="project" value="UniProtKB-KW"/>
</dbReference>
<dbReference type="InterPro" id="IPR036291">
    <property type="entry name" value="NAD(P)-bd_dom_sf"/>
</dbReference>
<evidence type="ECO:0000313" key="3">
    <source>
        <dbReference type="EMBL" id="ETH31244.1"/>
    </source>
</evidence>
<accession>A0AAI9NF60</accession>
<evidence type="ECO:0000256" key="2">
    <source>
        <dbReference type="ARBA" id="ARBA00023002"/>
    </source>
</evidence>
<comment type="similarity">
    <text evidence="1">Belongs to the short-chain dehydrogenases/reductases (SDR) family.</text>
</comment>
<dbReference type="FunFam" id="3.40.50.720:FF:000173">
    <property type="entry name" value="3-oxoacyl-[acyl-carrier protein] reductase"/>
    <property type="match status" value="1"/>
</dbReference>
<dbReference type="InterPro" id="IPR050259">
    <property type="entry name" value="SDR"/>
</dbReference>
<dbReference type="PRINTS" id="PR00080">
    <property type="entry name" value="SDRFAMILY"/>
</dbReference>
<proteinExistence type="inferred from homology"/>
<keyword evidence="2" id="KW-0560">Oxidoreductase</keyword>
<reference evidence="3 4" key="1">
    <citation type="journal article" date="2013" name="Genome Announc.">
        <title>Genome Sequences of 28 Bordetella pertussis U.S. Outbreak Strains Dating from 2010 to 2012.</title>
        <authorList>
            <person name="Harvill E.T."/>
            <person name="Goodfield L.L."/>
            <person name="Ivanov Y."/>
            <person name="Meyer J.A."/>
            <person name="Newth C."/>
            <person name="Cassiday P."/>
            <person name="Tondella M.L."/>
            <person name="Liao P."/>
            <person name="Zimmerman J."/>
            <person name="Meert K."/>
            <person name="Wessel D."/>
            <person name="Berger J."/>
            <person name="Dean J.M."/>
            <person name="Holubkov R."/>
            <person name="Burr J."/>
            <person name="Liu T."/>
            <person name="Brinkac L."/>
            <person name="Kim M."/>
            <person name="Losada L."/>
        </authorList>
    </citation>
    <scope>NUCLEOTIDE SEQUENCE [LARGE SCALE GENOMIC DNA]</scope>
    <source>
        <strain evidence="3 4">CHLA-26</strain>
    </source>
</reference>
<dbReference type="PRINTS" id="PR00081">
    <property type="entry name" value="GDHRDH"/>
</dbReference>
<evidence type="ECO:0000256" key="1">
    <source>
        <dbReference type="ARBA" id="ARBA00006484"/>
    </source>
</evidence>
<dbReference type="InterPro" id="IPR002347">
    <property type="entry name" value="SDR_fam"/>
</dbReference>
<dbReference type="AlphaFoldDB" id="A0AAI9NF60"/>
<dbReference type="Gene3D" id="3.40.50.720">
    <property type="entry name" value="NAD(P)-binding Rossmann-like Domain"/>
    <property type="match status" value="1"/>
</dbReference>
<gene>
    <name evidence="3" type="ORF">L566_2709</name>
</gene>
<dbReference type="PANTHER" id="PTHR42879">
    <property type="entry name" value="3-OXOACYL-(ACYL-CARRIER-PROTEIN) REDUCTASE"/>
    <property type="match status" value="1"/>
</dbReference>
<evidence type="ECO:0000313" key="4">
    <source>
        <dbReference type="Proteomes" id="UP000018679"/>
    </source>
</evidence>
<dbReference type="CDD" id="cd05233">
    <property type="entry name" value="SDR_c"/>
    <property type="match status" value="1"/>
</dbReference>